<evidence type="ECO:0000313" key="2">
    <source>
        <dbReference type="Proteomes" id="UP000252139"/>
    </source>
</evidence>
<reference evidence="1 2" key="1">
    <citation type="journal article" date="2018" name="G3 (Bethesda)">
        <title>Phylogenetic and Phylogenomic Definition of Rhizopus Species.</title>
        <authorList>
            <person name="Gryganskyi A.P."/>
            <person name="Golan J."/>
            <person name="Dolatabadi S."/>
            <person name="Mondo S."/>
            <person name="Robb S."/>
            <person name="Idnurm A."/>
            <person name="Muszewska A."/>
            <person name="Steczkiewicz K."/>
            <person name="Masonjones S."/>
            <person name="Liao H.L."/>
            <person name="Gajdeczka M.T."/>
            <person name="Anike F."/>
            <person name="Vuek A."/>
            <person name="Anishchenko I.M."/>
            <person name="Voigt K."/>
            <person name="de Hoog G.S."/>
            <person name="Smith M.E."/>
            <person name="Heitman J."/>
            <person name="Vilgalys R."/>
            <person name="Stajich J.E."/>
        </authorList>
    </citation>
    <scope>NUCLEOTIDE SEQUENCE [LARGE SCALE GENOMIC DNA]</scope>
    <source>
        <strain evidence="1 2">CBS 357.93</strain>
    </source>
</reference>
<gene>
    <name evidence="1" type="ORF">CU097_001075</name>
</gene>
<dbReference type="Proteomes" id="UP000252139">
    <property type="component" value="Unassembled WGS sequence"/>
</dbReference>
<proteinExistence type="predicted"/>
<comment type="caution">
    <text evidence="1">The sequence shown here is derived from an EMBL/GenBank/DDBJ whole genome shotgun (WGS) entry which is preliminary data.</text>
</comment>
<protein>
    <submittedName>
        <fullName evidence="1">Uncharacterized protein</fullName>
    </submittedName>
</protein>
<sequence length="84" mass="10147">MSYHSTITDFSWTSTYQEKLDLTQNRLNQFEIDKDKDIIKAEKDFNIKHTHLNHIKDLLLDINTHRLWCTWFNDIQLISQPITN</sequence>
<name>A0A367IV67_RHIAZ</name>
<accession>A0A367IV67</accession>
<evidence type="ECO:0000313" key="1">
    <source>
        <dbReference type="EMBL" id="RCH81605.1"/>
    </source>
</evidence>
<dbReference type="AlphaFoldDB" id="A0A367IV67"/>
<feature type="non-terminal residue" evidence="1">
    <location>
        <position position="84"/>
    </location>
</feature>
<keyword evidence="2" id="KW-1185">Reference proteome</keyword>
<organism evidence="1 2">
    <name type="scientific">Rhizopus azygosporus</name>
    <name type="common">Rhizopus microsporus var. azygosporus</name>
    <dbReference type="NCBI Taxonomy" id="86630"/>
    <lineage>
        <taxon>Eukaryota</taxon>
        <taxon>Fungi</taxon>
        <taxon>Fungi incertae sedis</taxon>
        <taxon>Mucoromycota</taxon>
        <taxon>Mucoromycotina</taxon>
        <taxon>Mucoromycetes</taxon>
        <taxon>Mucorales</taxon>
        <taxon>Mucorineae</taxon>
        <taxon>Rhizopodaceae</taxon>
        <taxon>Rhizopus</taxon>
    </lineage>
</organism>
<dbReference type="EMBL" id="PJQL01003362">
    <property type="protein sequence ID" value="RCH81605.1"/>
    <property type="molecule type" value="Genomic_DNA"/>
</dbReference>